<reference evidence="2" key="1">
    <citation type="journal article" date="2022" name="bioRxiv">
        <title>Sequencing and chromosome-scale assembly of the giantPleurodeles waltlgenome.</title>
        <authorList>
            <person name="Brown T."/>
            <person name="Elewa A."/>
            <person name="Iarovenko S."/>
            <person name="Subramanian E."/>
            <person name="Araus A.J."/>
            <person name="Petzold A."/>
            <person name="Susuki M."/>
            <person name="Suzuki K.-i.T."/>
            <person name="Hayashi T."/>
            <person name="Toyoda A."/>
            <person name="Oliveira C."/>
            <person name="Osipova E."/>
            <person name="Leigh N.D."/>
            <person name="Simon A."/>
            <person name="Yun M.H."/>
        </authorList>
    </citation>
    <scope>NUCLEOTIDE SEQUENCE</scope>
    <source>
        <strain evidence="2">20211129_DDA</strain>
        <tissue evidence="2">Liver</tissue>
    </source>
</reference>
<organism evidence="2 3">
    <name type="scientific">Pleurodeles waltl</name>
    <name type="common">Iberian ribbed newt</name>
    <dbReference type="NCBI Taxonomy" id="8319"/>
    <lineage>
        <taxon>Eukaryota</taxon>
        <taxon>Metazoa</taxon>
        <taxon>Chordata</taxon>
        <taxon>Craniata</taxon>
        <taxon>Vertebrata</taxon>
        <taxon>Euteleostomi</taxon>
        <taxon>Amphibia</taxon>
        <taxon>Batrachia</taxon>
        <taxon>Caudata</taxon>
        <taxon>Salamandroidea</taxon>
        <taxon>Salamandridae</taxon>
        <taxon>Pleurodelinae</taxon>
        <taxon>Pleurodeles</taxon>
    </lineage>
</organism>
<feature type="region of interest" description="Disordered" evidence="1">
    <location>
        <begin position="1"/>
        <end position="26"/>
    </location>
</feature>
<comment type="caution">
    <text evidence="2">The sequence shown here is derived from an EMBL/GenBank/DDBJ whole genome shotgun (WGS) entry which is preliminary data.</text>
</comment>
<evidence type="ECO:0000256" key="1">
    <source>
        <dbReference type="SAM" id="MobiDB-lite"/>
    </source>
</evidence>
<keyword evidence="3" id="KW-1185">Reference proteome</keyword>
<name>A0AAV7PWU8_PLEWA</name>
<dbReference type="AlphaFoldDB" id="A0AAV7PWU8"/>
<dbReference type="EMBL" id="JANPWB010000011">
    <property type="protein sequence ID" value="KAJ1132404.1"/>
    <property type="molecule type" value="Genomic_DNA"/>
</dbReference>
<evidence type="ECO:0000313" key="3">
    <source>
        <dbReference type="Proteomes" id="UP001066276"/>
    </source>
</evidence>
<proteinExistence type="predicted"/>
<accession>A0AAV7PWU8</accession>
<dbReference type="Proteomes" id="UP001066276">
    <property type="component" value="Chromosome 7"/>
</dbReference>
<protein>
    <submittedName>
        <fullName evidence="2">Uncharacterized protein</fullName>
    </submittedName>
</protein>
<gene>
    <name evidence="2" type="ORF">NDU88_010718</name>
</gene>
<evidence type="ECO:0000313" key="2">
    <source>
        <dbReference type="EMBL" id="KAJ1132404.1"/>
    </source>
</evidence>
<sequence length="105" mass="11367">MRCCGPLRNTRSGPSEAPAGTDNNSVTAVPRQLLQLPTPGRALLNCQKARALLGLRFRPQLLHAHCTRPVQAYSAPTNILPSSRPQHKPLAVAWRGGAPLFLMPL</sequence>